<proteinExistence type="inferred from homology"/>
<organism evidence="6 7">
    <name type="scientific">Favolaschia claudopus</name>
    <dbReference type="NCBI Taxonomy" id="2862362"/>
    <lineage>
        <taxon>Eukaryota</taxon>
        <taxon>Fungi</taxon>
        <taxon>Dikarya</taxon>
        <taxon>Basidiomycota</taxon>
        <taxon>Agaricomycotina</taxon>
        <taxon>Agaricomycetes</taxon>
        <taxon>Agaricomycetidae</taxon>
        <taxon>Agaricales</taxon>
        <taxon>Marasmiineae</taxon>
        <taxon>Mycenaceae</taxon>
        <taxon>Favolaschia</taxon>
    </lineage>
</organism>
<gene>
    <name evidence="6" type="ORF">R3P38DRAFT_2825087</name>
</gene>
<evidence type="ECO:0000256" key="1">
    <source>
        <dbReference type="ARBA" id="ARBA00004123"/>
    </source>
</evidence>
<dbReference type="Gene3D" id="1.20.58.190">
    <property type="entry name" value="Translin, domain 1"/>
    <property type="match status" value="1"/>
</dbReference>
<evidence type="ECO:0000256" key="4">
    <source>
        <dbReference type="ARBA" id="ARBA00022490"/>
    </source>
</evidence>
<evidence type="ECO:0000256" key="2">
    <source>
        <dbReference type="ARBA" id="ARBA00004496"/>
    </source>
</evidence>
<dbReference type="InterPro" id="IPR002848">
    <property type="entry name" value="Translin_fam"/>
</dbReference>
<keyword evidence="7" id="KW-1185">Reference proteome</keyword>
<dbReference type="SUPFAM" id="SSF74784">
    <property type="entry name" value="Translin"/>
    <property type="match status" value="1"/>
</dbReference>
<accession>A0AAW0EIE5</accession>
<dbReference type="Gene3D" id="1.20.58.200">
    <property type="entry name" value="Translin, domain 2"/>
    <property type="match status" value="1"/>
</dbReference>
<dbReference type="Pfam" id="PF01997">
    <property type="entry name" value="Translin"/>
    <property type="match status" value="1"/>
</dbReference>
<dbReference type="Proteomes" id="UP001362999">
    <property type="component" value="Unassembled WGS sequence"/>
</dbReference>
<dbReference type="GO" id="GO:0005634">
    <property type="term" value="C:nucleus"/>
    <property type="evidence" value="ECO:0007669"/>
    <property type="project" value="UniProtKB-SubCell"/>
</dbReference>
<evidence type="ECO:0000313" key="6">
    <source>
        <dbReference type="EMBL" id="KAK7064525.1"/>
    </source>
</evidence>
<evidence type="ECO:0000256" key="3">
    <source>
        <dbReference type="ARBA" id="ARBA00005902"/>
    </source>
</evidence>
<dbReference type="CDD" id="cd14820">
    <property type="entry name" value="TRAX"/>
    <property type="match status" value="1"/>
</dbReference>
<evidence type="ECO:0000256" key="5">
    <source>
        <dbReference type="ARBA" id="ARBA00023242"/>
    </source>
</evidence>
<dbReference type="PANTHER" id="PTHR10741">
    <property type="entry name" value="TRANSLIN AND TRANSLIN ASSOCIATED PROTEIN X"/>
    <property type="match status" value="1"/>
</dbReference>
<keyword evidence="5" id="KW-0539">Nucleus</keyword>
<dbReference type="GO" id="GO:0043565">
    <property type="term" value="F:sequence-specific DNA binding"/>
    <property type="evidence" value="ECO:0007669"/>
    <property type="project" value="InterPro"/>
</dbReference>
<dbReference type="InterPro" id="IPR016069">
    <property type="entry name" value="Translin_C"/>
</dbReference>
<comment type="subcellular location">
    <subcellularLocation>
        <location evidence="2">Cytoplasm</location>
    </subcellularLocation>
    <subcellularLocation>
        <location evidence="1">Nucleus</location>
    </subcellularLocation>
</comment>
<keyword evidence="4" id="KW-0963">Cytoplasm</keyword>
<dbReference type="AlphaFoldDB" id="A0AAW0EIE5"/>
<comment type="caution">
    <text evidence="6">The sequence shown here is derived from an EMBL/GenBank/DDBJ whole genome shotgun (WGS) entry which is preliminary data.</text>
</comment>
<reference evidence="6 7" key="1">
    <citation type="journal article" date="2024" name="J Genomics">
        <title>Draft genome sequencing and assembly of Favolaschia claudopus CIRM-BRFM 2984 isolated from oak limbs.</title>
        <authorList>
            <person name="Navarro D."/>
            <person name="Drula E."/>
            <person name="Chaduli D."/>
            <person name="Cazenave R."/>
            <person name="Ahrendt S."/>
            <person name="Wang J."/>
            <person name="Lipzen A."/>
            <person name="Daum C."/>
            <person name="Barry K."/>
            <person name="Grigoriev I.V."/>
            <person name="Favel A."/>
            <person name="Rosso M.N."/>
            <person name="Martin F."/>
        </authorList>
    </citation>
    <scope>NUCLEOTIDE SEQUENCE [LARGE SCALE GENOMIC DNA]</scope>
    <source>
        <strain evidence="6 7">CIRM-BRFM 2984</strain>
    </source>
</reference>
<sequence length="258" mass="29537">MAKDSVLDVFEQFREEIDDGNDRRERLIKASRDVTNISKKSIFLLHRLVLEDSSDDQALAARAASSGRQKLSEANTIFKNMREELIGDRFWRYQRQVSPGVQEYIEALSFAHYVEHHSLISYQQVQNALSDSDGLFFPLAVSDYLLGLSDLTGELMRFAISNISRRGGRLKASEVCAFVRECKSDFERFTPHIRDLSKKQYVTANSLEKIEAAAYAIAVRGSEYDLPPEKWDDLVAQVTTRFDLNDRREHEDGYNGNV</sequence>
<dbReference type="InterPro" id="IPR016068">
    <property type="entry name" value="Translin_N"/>
</dbReference>
<dbReference type="InterPro" id="IPR036081">
    <property type="entry name" value="Translin_sf"/>
</dbReference>
<protein>
    <submittedName>
        <fullName evidence="6">Translin-associated protein X</fullName>
    </submittedName>
</protein>
<name>A0AAW0EIE5_9AGAR</name>
<comment type="similarity">
    <text evidence="3">Belongs to the translin family.</text>
</comment>
<dbReference type="EMBL" id="JAWWNJ010000001">
    <property type="protein sequence ID" value="KAK7064525.1"/>
    <property type="molecule type" value="Genomic_DNA"/>
</dbReference>
<evidence type="ECO:0000313" key="7">
    <source>
        <dbReference type="Proteomes" id="UP001362999"/>
    </source>
</evidence>
<dbReference type="GO" id="GO:0005737">
    <property type="term" value="C:cytoplasm"/>
    <property type="evidence" value="ECO:0007669"/>
    <property type="project" value="UniProtKB-SubCell"/>
</dbReference>